<name>A0A6C2D6A5_9RHOO</name>
<gene>
    <name evidence="2" type="ORF">ETQ85_03545</name>
</gene>
<organism evidence="2 3">
    <name type="scientific">Zoogloea oleivorans</name>
    <dbReference type="NCBI Taxonomy" id="1552750"/>
    <lineage>
        <taxon>Bacteria</taxon>
        <taxon>Pseudomonadati</taxon>
        <taxon>Pseudomonadota</taxon>
        <taxon>Betaproteobacteria</taxon>
        <taxon>Rhodocyclales</taxon>
        <taxon>Zoogloeaceae</taxon>
        <taxon>Zoogloea</taxon>
    </lineage>
</organism>
<sequence>MLQSAPRKALIALTILAGGALLDPGPAQARRFGGGRSISMSRDIHVHSTPAPRSSSASPIDRAPYPIEHAPLTSSRASARDSSNFLPDAGSALLLRARLDAIQRRNAARENEAFARTGSRAPAAAMETSAPSTHDTSFRSGTGRSDTPAEYTSRPADPRFARLTDNQPAPTAACEFKPVMSDADYIACGATPPQFSSPR</sequence>
<proteinExistence type="predicted"/>
<reference evidence="2 3" key="1">
    <citation type="submission" date="2019-01" db="EMBL/GenBank/DDBJ databases">
        <title>Zoogloea oleivorans genome sequencing and assembly.</title>
        <authorList>
            <person name="Tancsics A."/>
            <person name="Farkas M."/>
            <person name="Kriszt B."/>
            <person name="Maroti G."/>
            <person name="Horvath B."/>
        </authorList>
    </citation>
    <scope>NUCLEOTIDE SEQUENCE [LARGE SCALE GENOMIC DNA]</scope>
    <source>
        <strain evidence="2 3">Buc</strain>
    </source>
</reference>
<dbReference type="RefSeq" id="WP_148577676.1">
    <property type="nucleotide sequence ID" value="NZ_JAVEUW010000038.1"/>
</dbReference>
<feature type="region of interest" description="Disordered" evidence="1">
    <location>
        <begin position="110"/>
        <end position="167"/>
    </location>
</feature>
<comment type="caution">
    <text evidence="2">The sequence shown here is derived from an EMBL/GenBank/DDBJ whole genome shotgun (WGS) entry which is preliminary data.</text>
</comment>
<feature type="compositionally biased region" description="Low complexity" evidence="1">
    <location>
        <begin position="50"/>
        <end position="64"/>
    </location>
</feature>
<keyword evidence="3" id="KW-1185">Reference proteome</keyword>
<dbReference type="Proteomes" id="UP000389128">
    <property type="component" value="Unassembled WGS sequence"/>
</dbReference>
<evidence type="ECO:0000313" key="3">
    <source>
        <dbReference type="Proteomes" id="UP000389128"/>
    </source>
</evidence>
<evidence type="ECO:0000256" key="1">
    <source>
        <dbReference type="SAM" id="MobiDB-lite"/>
    </source>
</evidence>
<dbReference type="AlphaFoldDB" id="A0A6C2D6A5"/>
<accession>A0A6C2D6A5</accession>
<dbReference type="OrthoDB" id="10020780at2"/>
<feature type="compositionally biased region" description="Polar residues" evidence="1">
    <location>
        <begin position="129"/>
        <end position="145"/>
    </location>
</feature>
<evidence type="ECO:0000313" key="2">
    <source>
        <dbReference type="EMBL" id="TYC61142.1"/>
    </source>
</evidence>
<protein>
    <submittedName>
        <fullName evidence="2">Uncharacterized protein</fullName>
    </submittedName>
</protein>
<dbReference type="EMBL" id="SDKK01000003">
    <property type="protein sequence ID" value="TYC61142.1"/>
    <property type="molecule type" value="Genomic_DNA"/>
</dbReference>
<feature type="region of interest" description="Disordered" evidence="1">
    <location>
        <begin position="46"/>
        <end position="67"/>
    </location>
</feature>